<gene>
    <name evidence="1" type="ORF">OFLC_LOCUS2885</name>
</gene>
<name>A0A183H5X4_9BILA</name>
<dbReference type="Proteomes" id="UP000267606">
    <property type="component" value="Unassembled WGS sequence"/>
</dbReference>
<organism evidence="3">
    <name type="scientific">Onchocerca flexuosa</name>
    <dbReference type="NCBI Taxonomy" id="387005"/>
    <lineage>
        <taxon>Eukaryota</taxon>
        <taxon>Metazoa</taxon>
        <taxon>Ecdysozoa</taxon>
        <taxon>Nematoda</taxon>
        <taxon>Chromadorea</taxon>
        <taxon>Rhabditida</taxon>
        <taxon>Spirurina</taxon>
        <taxon>Spiruromorpha</taxon>
        <taxon>Filarioidea</taxon>
        <taxon>Onchocercidae</taxon>
        <taxon>Onchocerca</taxon>
    </lineage>
</organism>
<dbReference type="EMBL" id="UZAJ01001781">
    <property type="protein sequence ID" value="VDO34552.1"/>
    <property type="molecule type" value="Genomic_DNA"/>
</dbReference>
<dbReference type="AlphaFoldDB" id="A0A183H5X4"/>
<evidence type="ECO:0000313" key="3">
    <source>
        <dbReference type="WBParaSite" id="OFLC_0000288401-mRNA-1"/>
    </source>
</evidence>
<accession>A0A183H5X4</accession>
<reference evidence="3" key="1">
    <citation type="submission" date="2016-06" db="UniProtKB">
        <authorList>
            <consortium name="WormBaseParasite"/>
        </authorList>
    </citation>
    <scope>IDENTIFICATION</scope>
</reference>
<evidence type="ECO:0000313" key="1">
    <source>
        <dbReference type="EMBL" id="VDO34552.1"/>
    </source>
</evidence>
<reference evidence="1 2" key="2">
    <citation type="submission" date="2018-11" db="EMBL/GenBank/DDBJ databases">
        <authorList>
            <consortium name="Pathogen Informatics"/>
        </authorList>
    </citation>
    <scope>NUCLEOTIDE SEQUENCE [LARGE SCALE GENOMIC DNA]</scope>
</reference>
<evidence type="ECO:0000313" key="2">
    <source>
        <dbReference type="Proteomes" id="UP000267606"/>
    </source>
</evidence>
<dbReference type="WBParaSite" id="OFLC_0000288401-mRNA-1">
    <property type="protein sequence ID" value="OFLC_0000288401-mRNA-1"/>
    <property type="gene ID" value="OFLC_0000288401"/>
</dbReference>
<proteinExistence type="predicted"/>
<protein>
    <submittedName>
        <fullName evidence="3">TELO2-interacting protein 1-like protein</fullName>
    </submittedName>
</protein>
<keyword evidence="2" id="KW-1185">Reference proteome</keyword>
<sequence length="170" mass="19492">MSYIYNVINYNLSESNSDDTTSEVSSINHPRTYDYLIKIVPAIAHLLLSFDGAELFDHVEQVVALLKSSIFWKVKQALIIELPYFIEKCASHADFTTLFVAVSLLLTENDISQRRTFAQQCCLVLEYIVKRTRNKECILSLHKHKDIMETLMKTTIVKSSALLDNLLKCE</sequence>
<dbReference type="STRING" id="387005.A0A183H5X4"/>